<keyword evidence="3" id="KW-1185">Reference proteome</keyword>
<dbReference type="InterPro" id="IPR053198">
    <property type="entry name" value="Gynoecium_Dev_Regulator"/>
</dbReference>
<protein>
    <recommendedName>
        <fullName evidence="1">PB1 domain-containing protein</fullName>
    </recommendedName>
</protein>
<evidence type="ECO:0000313" key="2">
    <source>
        <dbReference type="EMBL" id="KAE8022056.1"/>
    </source>
</evidence>
<feature type="domain" description="PB1" evidence="1">
    <location>
        <begin position="25"/>
        <end position="119"/>
    </location>
</feature>
<dbReference type="AlphaFoldDB" id="A0A5N6QX26"/>
<reference evidence="2 3" key="1">
    <citation type="submission" date="2019-06" db="EMBL/GenBank/DDBJ databases">
        <title>A chromosomal-level reference genome of Carpinus fangiana (Coryloideae, Betulaceae).</title>
        <authorList>
            <person name="Yang X."/>
            <person name="Wang Z."/>
            <person name="Zhang L."/>
            <person name="Hao G."/>
            <person name="Liu J."/>
            <person name="Yang Y."/>
        </authorList>
    </citation>
    <scope>NUCLEOTIDE SEQUENCE [LARGE SCALE GENOMIC DNA]</scope>
    <source>
        <strain evidence="2">Cfa_2016G</strain>
        <tissue evidence="2">Leaf</tissue>
    </source>
</reference>
<sequence>MDSLPATTKLRLMCSYGGHIVPRPCSTNSFCYFGGDTKIVSLDAVTTTTLSSLTALLSSALSVPLPFTLKYLFPPHHDLSSLIPLASDSDLLFLLHHLLRLSSSSSSSPTPSRIRLFLFPPSVIRHPNTEAWFSDALKSAKIMQKAALGEAQSESLSGGESSSGAASNADSVVLGPGSSFGSTSSSASSSNLSSLKAQADDGHGIGGAYLQDIKVAFPSSDSFASDNSVTSAISNPQPANCQDPVIHVSYLESSVSSKPLQQQQAQFVQVGANYIPHNPTGVLPISSYYSMYPAQPQQQFHYQPNQLCPVYYVPVGQMAPYNLPAQWGLVNTAIAPHQLPMHPNPSLIAPQVAYKEATVAPAKPDLAPQIYRTGHAHVTMPLPHNENQQQPMESANFRNELEDDPACVQIYKSQPPPPSVLLSTRH</sequence>
<dbReference type="PANTHER" id="PTHR31066">
    <property type="entry name" value="OS05G0427100 PROTEIN-RELATED"/>
    <property type="match status" value="1"/>
</dbReference>
<organism evidence="2 3">
    <name type="scientific">Carpinus fangiana</name>
    <dbReference type="NCBI Taxonomy" id="176857"/>
    <lineage>
        <taxon>Eukaryota</taxon>
        <taxon>Viridiplantae</taxon>
        <taxon>Streptophyta</taxon>
        <taxon>Embryophyta</taxon>
        <taxon>Tracheophyta</taxon>
        <taxon>Spermatophyta</taxon>
        <taxon>Magnoliopsida</taxon>
        <taxon>eudicotyledons</taxon>
        <taxon>Gunneridae</taxon>
        <taxon>Pentapetalae</taxon>
        <taxon>rosids</taxon>
        <taxon>fabids</taxon>
        <taxon>Fagales</taxon>
        <taxon>Betulaceae</taxon>
        <taxon>Carpinus</taxon>
    </lineage>
</organism>
<gene>
    <name evidence="2" type="ORF">FH972_007890</name>
</gene>
<dbReference type="EMBL" id="CM017323">
    <property type="protein sequence ID" value="KAE8022056.1"/>
    <property type="molecule type" value="Genomic_DNA"/>
</dbReference>
<dbReference type="SMART" id="SM00666">
    <property type="entry name" value="PB1"/>
    <property type="match status" value="1"/>
</dbReference>
<evidence type="ECO:0000259" key="1">
    <source>
        <dbReference type="SMART" id="SM00666"/>
    </source>
</evidence>
<name>A0A5N6QX26_9ROSI</name>
<accession>A0A5N6QX26</accession>
<evidence type="ECO:0000313" key="3">
    <source>
        <dbReference type="Proteomes" id="UP000327013"/>
    </source>
</evidence>
<dbReference type="PANTHER" id="PTHR31066:SF57">
    <property type="entry name" value="PROTEIN PAL OF QUIRKY"/>
    <property type="match status" value="1"/>
</dbReference>
<dbReference type="InterPro" id="IPR000270">
    <property type="entry name" value="PB1_dom"/>
</dbReference>
<dbReference type="OrthoDB" id="1720031at2759"/>
<dbReference type="Proteomes" id="UP000327013">
    <property type="component" value="Chromosome 3"/>
</dbReference>
<proteinExistence type="predicted"/>